<evidence type="ECO:0000256" key="5">
    <source>
        <dbReference type="ARBA" id="ARBA00023211"/>
    </source>
</evidence>
<feature type="transmembrane region" description="Helical" evidence="6">
    <location>
        <begin position="353"/>
        <end position="370"/>
    </location>
</feature>
<dbReference type="SUPFAM" id="SSF56300">
    <property type="entry name" value="Metallo-dependent phosphatases"/>
    <property type="match status" value="1"/>
</dbReference>
<evidence type="ECO:0000259" key="7">
    <source>
        <dbReference type="Pfam" id="PF00149"/>
    </source>
</evidence>
<name>A0A1Y5FD85_9BACT</name>
<evidence type="ECO:0000256" key="6">
    <source>
        <dbReference type="SAM" id="Phobius"/>
    </source>
</evidence>
<keyword evidence="3" id="KW-0479">Metal-binding</keyword>
<evidence type="ECO:0000256" key="2">
    <source>
        <dbReference type="ARBA" id="ARBA00022519"/>
    </source>
</evidence>
<sequence>MNRPQHHTIVISDLHLSDAEPIHENNPLWKKFRRKEYFIDKDVAAFLEKLDAELEAPIELVLNGDIFDFDSVMSVPKHGEFSFSSNEKHRGLNSEEHKSEFKMMCILRDHSHLCMAFQNFLQKGHKIIFTIGNHDLELHWPKVQQALINAIVPNNVHKEQVVICEWFYLSGGDTLIEHGNQYDPYCLCANPINPLVRKGRKDIVRLPFGNLANRYMVNGMGLKNPHHDSSFIMSGLGFMIYFFKYELRIQPFLLVTWLLGALRTLIVYTKEAWLPPLKDPLTLTKRIEEIAKRSQATANQLLMLRAFHAHPASYNPFMVLRELWLDRAILLMVIVWGCFQIFSTTNVVVEVSYWWFLVPLFICLPFFAWYSQGVNSDVRAHAKAAESKISPVGRAFGVSRIIQGHTHRLGHRFIDSVEYINTGAWTQLFHDVECEKPYGRKPFAWIKPTSGNHRTSNLYEWKNGEFLPIGMGDKSAAEKLA</sequence>
<dbReference type="InterPro" id="IPR004843">
    <property type="entry name" value="Calcineurin-like_PHP"/>
</dbReference>
<dbReference type="InterPro" id="IPR043461">
    <property type="entry name" value="LpxH-like"/>
</dbReference>
<gene>
    <name evidence="8" type="ORF">A9Q84_10805</name>
</gene>
<evidence type="ECO:0000313" key="8">
    <source>
        <dbReference type="EMBL" id="OUR96820.1"/>
    </source>
</evidence>
<feature type="domain" description="Calcineurin-like phosphoesterase" evidence="7">
    <location>
        <begin position="8"/>
        <end position="185"/>
    </location>
</feature>
<evidence type="ECO:0000256" key="3">
    <source>
        <dbReference type="ARBA" id="ARBA00022723"/>
    </source>
</evidence>
<evidence type="ECO:0000313" key="9">
    <source>
        <dbReference type="Proteomes" id="UP000196531"/>
    </source>
</evidence>
<protein>
    <recommendedName>
        <fullName evidence="7">Calcineurin-like phosphoesterase domain-containing protein</fullName>
    </recommendedName>
</protein>
<evidence type="ECO:0000256" key="4">
    <source>
        <dbReference type="ARBA" id="ARBA00023136"/>
    </source>
</evidence>
<keyword evidence="4 6" id="KW-0472">Membrane</keyword>
<keyword evidence="1" id="KW-1003">Cell membrane</keyword>
<dbReference type="Proteomes" id="UP000196531">
    <property type="component" value="Unassembled WGS sequence"/>
</dbReference>
<dbReference type="GO" id="GO:0016020">
    <property type="term" value="C:membrane"/>
    <property type="evidence" value="ECO:0007669"/>
    <property type="project" value="GOC"/>
</dbReference>
<dbReference type="GO" id="GO:0009245">
    <property type="term" value="P:lipid A biosynthetic process"/>
    <property type="evidence" value="ECO:0007669"/>
    <property type="project" value="TreeGrafter"/>
</dbReference>
<dbReference type="GO" id="GO:0008758">
    <property type="term" value="F:UDP-2,3-diacylglucosamine hydrolase activity"/>
    <property type="evidence" value="ECO:0007669"/>
    <property type="project" value="TreeGrafter"/>
</dbReference>
<keyword evidence="6" id="KW-0812">Transmembrane</keyword>
<dbReference type="InterPro" id="IPR029052">
    <property type="entry name" value="Metallo-depent_PP-like"/>
</dbReference>
<organism evidence="8 9">
    <name type="scientific">Halobacteriovorax marinus</name>
    <dbReference type="NCBI Taxonomy" id="97084"/>
    <lineage>
        <taxon>Bacteria</taxon>
        <taxon>Pseudomonadati</taxon>
        <taxon>Bdellovibrionota</taxon>
        <taxon>Bacteriovoracia</taxon>
        <taxon>Bacteriovoracales</taxon>
        <taxon>Halobacteriovoraceae</taxon>
        <taxon>Halobacteriovorax</taxon>
    </lineage>
</organism>
<comment type="caution">
    <text evidence="8">The sequence shown here is derived from an EMBL/GenBank/DDBJ whole genome shotgun (WGS) entry which is preliminary data.</text>
</comment>
<feature type="transmembrane region" description="Helical" evidence="6">
    <location>
        <begin position="328"/>
        <end position="347"/>
    </location>
</feature>
<keyword evidence="2" id="KW-0997">Cell inner membrane</keyword>
<evidence type="ECO:0000256" key="1">
    <source>
        <dbReference type="ARBA" id="ARBA00022475"/>
    </source>
</evidence>
<keyword evidence="6" id="KW-1133">Transmembrane helix</keyword>
<dbReference type="EMBL" id="MAAO01000006">
    <property type="protein sequence ID" value="OUR96820.1"/>
    <property type="molecule type" value="Genomic_DNA"/>
</dbReference>
<dbReference type="GO" id="GO:0046872">
    <property type="term" value="F:metal ion binding"/>
    <property type="evidence" value="ECO:0007669"/>
    <property type="project" value="UniProtKB-KW"/>
</dbReference>
<accession>A0A1Y5FD85</accession>
<dbReference type="PANTHER" id="PTHR34990">
    <property type="entry name" value="UDP-2,3-DIACYLGLUCOSAMINE HYDROLASE-RELATED"/>
    <property type="match status" value="1"/>
</dbReference>
<proteinExistence type="predicted"/>
<dbReference type="AlphaFoldDB" id="A0A1Y5FD85"/>
<reference evidence="9" key="1">
    <citation type="journal article" date="2017" name="Proc. Natl. Acad. Sci. U.S.A.">
        <title>Simulation of Deepwater Horizon oil plume reveals substrate specialization within a complex community of hydrocarbon-degraders.</title>
        <authorList>
            <person name="Hu P."/>
            <person name="Dubinsky E.A."/>
            <person name="Probst A.J."/>
            <person name="Wang J."/>
            <person name="Sieber C.M.K."/>
            <person name="Tom L.M."/>
            <person name="Gardinali P."/>
            <person name="Banfield J.F."/>
            <person name="Atlas R.M."/>
            <person name="Andersen G.L."/>
        </authorList>
    </citation>
    <scope>NUCLEOTIDE SEQUENCE [LARGE SCALE GENOMIC DNA]</scope>
</reference>
<keyword evidence="5" id="KW-0464">Manganese</keyword>
<dbReference type="Pfam" id="PF00149">
    <property type="entry name" value="Metallophos"/>
    <property type="match status" value="1"/>
</dbReference>
<dbReference type="PANTHER" id="PTHR34990:SF2">
    <property type="entry name" value="BLL8164 PROTEIN"/>
    <property type="match status" value="1"/>
</dbReference>